<dbReference type="OrthoDB" id="4035289at2"/>
<evidence type="ECO:0000313" key="3">
    <source>
        <dbReference type="Proteomes" id="UP000198280"/>
    </source>
</evidence>
<feature type="domain" description="Methyltransferase type 11" evidence="1">
    <location>
        <begin position="43"/>
        <end position="140"/>
    </location>
</feature>
<protein>
    <submittedName>
        <fullName evidence="2">Protein-L-isoaspartate(D-aspartate) O-methyltransferase</fullName>
    </submittedName>
</protein>
<gene>
    <name evidence="2" type="ORF">SAMN05216252_105375</name>
</gene>
<dbReference type="Proteomes" id="UP000198280">
    <property type="component" value="Unassembled WGS sequence"/>
</dbReference>
<dbReference type="Pfam" id="PF08241">
    <property type="entry name" value="Methyltransf_11"/>
    <property type="match status" value="1"/>
</dbReference>
<dbReference type="GO" id="GO:0008757">
    <property type="term" value="F:S-adenosylmethionine-dependent methyltransferase activity"/>
    <property type="evidence" value="ECO:0007669"/>
    <property type="project" value="InterPro"/>
</dbReference>
<dbReference type="EMBL" id="FZOF01000005">
    <property type="protein sequence ID" value="SNS40959.1"/>
    <property type="molecule type" value="Genomic_DNA"/>
</dbReference>
<dbReference type="SUPFAM" id="SSF53335">
    <property type="entry name" value="S-adenosyl-L-methionine-dependent methyltransferases"/>
    <property type="match status" value="1"/>
</dbReference>
<reference evidence="2 3" key="1">
    <citation type="submission" date="2017-06" db="EMBL/GenBank/DDBJ databases">
        <authorList>
            <person name="Kim H.J."/>
            <person name="Triplett B.A."/>
        </authorList>
    </citation>
    <scope>NUCLEOTIDE SEQUENCE [LARGE SCALE GENOMIC DNA]</scope>
    <source>
        <strain evidence="2 3">CGMCC 4.1858</strain>
    </source>
</reference>
<evidence type="ECO:0000259" key="1">
    <source>
        <dbReference type="Pfam" id="PF08241"/>
    </source>
</evidence>
<dbReference type="AlphaFoldDB" id="A0A239E8Z2"/>
<dbReference type="GO" id="GO:0032259">
    <property type="term" value="P:methylation"/>
    <property type="evidence" value="ECO:0007669"/>
    <property type="project" value="UniProtKB-KW"/>
</dbReference>
<keyword evidence="2" id="KW-0808">Transferase</keyword>
<dbReference type="RefSeq" id="WP_089223921.1">
    <property type="nucleotide sequence ID" value="NZ_FZOF01000005.1"/>
</dbReference>
<dbReference type="CDD" id="cd02440">
    <property type="entry name" value="AdoMet_MTases"/>
    <property type="match status" value="1"/>
</dbReference>
<organism evidence="2 3">
    <name type="scientific">Actinacidiphila glaucinigra</name>
    <dbReference type="NCBI Taxonomy" id="235986"/>
    <lineage>
        <taxon>Bacteria</taxon>
        <taxon>Bacillati</taxon>
        <taxon>Actinomycetota</taxon>
        <taxon>Actinomycetes</taxon>
        <taxon>Kitasatosporales</taxon>
        <taxon>Streptomycetaceae</taxon>
        <taxon>Actinacidiphila</taxon>
    </lineage>
</organism>
<dbReference type="InterPro" id="IPR013216">
    <property type="entry name" value="Methyltransf_11"/>
</dbReference>
<proteinExistence type="predicted"/>
<dbReference type="Gene3D" id="3.40.50.150">
    <property type="entry name" value="Vaccinia Virus protein VP39"/>
    <property type="match status" value="1"/>
</dbReference>
<dbReference type="InterPro" id="IPR029063">
    <property type="entry name" value="SAM-dependent_MTases_sf"/>
</dbReference>
<name>A0A239E8Z2_9ACTN</name>
<keyword evidence="3" id="KW-1185">Reference proteome</keyword>
<sequence>MAYVSRTAWDEHYASGRDFRRLSASERDLLAEQVPAGNGSRALDMGCGTGELALHLADLGYAVDGLDFAESALERAGKRGPAAKGVRWLRGDIEHEAPAELDEAAYDLVTLRLVIAFLRDRSRVLRRLTARLRPGGALVVITPLAANTPAERRNIALDEDEIGVLVAGWASVDCFDAEGLAVLVLRRPPG</sequence>
<dbReference type="GO" id="GO:0017000">
    <property type="term" value="P:antibiotic biosynthetic process"/>
    <property type="evidence" value="ECO:0007669"/>
    <property type="project" value="UniProtKB-ARBA"/>
</dbReference>
<dbReference type="PANTHER" id="PTHR43861">
    <property type="entry name" value="TRANS-ACONITATE 2-METHYLTRANSFERASE-RELATED"/>
    <property type="match status" value="1"/>
</dbReference>
<accession>A0A239E8Z2</accession>
<keyword evidence="2" id="KW-0489">Methyltransferase</keyword>
<evidence type="ECO:0000313" key="2">
    <source>
        <dbReference type="EMBL" id="SNS40959.1"/>
    </source>
</evidence>